<keyword evidence="2" id="KW-1185">Reference proteome</keyword>
<dbReference type="Proteomes" id="UP001066276">
    <property type="component" value="Chromosome 1_1"/>
</dbReference>
<evidence type="ECO:0000313" key="1">
    <source>
        <dbReference type="EMBL" id="KAJ1217516.1"/>
    </source>
</evidence>
<gene>
    <name evidence="1" type="ORF">NDU88_005110</name>
</gene>
<dbReference type="AlphaFoldDB" id="A0AAV7WXQ9"/>
<proteinExistence type="predicted"/>
<evidence type="ECO:0000313" key="2">
    <source>
        <dbReference type="Proteomes" id="UP001066276"/>
    </source>
</evidence>
<comment type="caution">
    <text evidence="1">The sequence shown here is derived from an EMBL/GenBank/DDBJ whole genome shotgun (WGS) entry which is preliminary data.</text>
</comment>
<sequence length="55" mass="6105">AREPIKLSELKAEQSPRISAEDLIDLCELTGPKAIMKKSKSSKPKLLVVDIRNSE</sequence>
<protein>
    <submittedName>
        <fullName evidence="1">Uncharacterized protein</fullName>
    </submittedName>
</protein>
<organism evidence="1 2">
    <name type="scientific">Pleurodeles waltl</name>
    <name type="common">Iberian ribbed newt</name>
    <dbReference type="NCBI Taxonomy" id="8319"/>
    <lineage>
        <taxon>Eukaryota</taxon>
        <taxon>Metazoa</taxon>
        <taxon>Chordata</taxon>
        <taxon>Craniata</taxon>
        <taxon>Vertebrata</taxon>
        <taxon>Euteleostomi</taxon>
        <taxon>Amphibia</taxon>
        <taxon>Batrachia</taxon>
        <taxon>Caudata</taxon>
        <taxon>Salamandroidea</taxon>
        <taxon>Salamandridae</taxon>
        <taxon>Pleurodelinae</taxon>
        <taxon>Pleurodeles</taxon>
    </lineage>
</organism>
<dbReference type="EMBL" id="JANPWB010000001">
    <property type="protein sequence ID" value="KAJ1217516.1"/>
    <property type="molecule type" value="Genomic_DNA"/>
</dbReference>
<accession>A0AAV7WXQ9</accession>
<reference evidence="1" key="1">
    <citation type="journal article" date="2022" name="bioRxiv">
        <title>Sequencing and chromosome-scale assembly of the giantPleurodeles waltlgenome.</title>
        <authorList>
            <person name="Brown T."/>
            <person name="Elewa A."/>
            <person name="Iarovenko S."/>
            <person name="Subramanian E."/>
            <person name="Araus A.J."/>
            <person name="Petzold A."/>
            <person name="Susuki M."/>
            <person name="Suzuki K.-i.T."/>
            <person name="Hayashi T."/>
            <person name="Toyoda A."/>
            <person name="Oliveira C."/>
            <person name="Osipova E."/>
            <person name="Leigh N.D."/>
            <person name="Simon A."/>
            <person name="Yun M.H."/>
        </authorList>
    </citation>
    <scope>NUCLEOTIDE SEQUENCE</scope>
    <source>
        <strain evidence="1">20211129_DDA</strain>
        <tissue evidence="1">Liver</tissue>
    </source>
</reference>
<name>A0AAV7WXQ9_PLEWA</name>
<feature type="non-terminal residue" evidence="1">
    <location>
        <position position="55"/>
    </location>
</feature>
<feature type="non-terminal residue" evidence="1">
    <location>
        <position position="1"/>
    </location>
</feature>